<evidence type="ECO:0000313" key="1">
    <source>
        <dbReference type="Proteomes" id="UP000887576"/>
    </source>
</evidence>
<accession>A0AC34QQG1</accession>
<sequence length="70" mass="8143">MLRNEYGTGFDFDQKICVPDENLPFTGMCFCKTNNCNAEMKNEEVENMKNEEVEKLINTSNITSFSKPYF</sequence>
<evidence type="ECO:0000313" key="2">
    <source>
        <dbReference type="WBParaSite" id="JU765_v2.g18461.t1"/>
    </source>
</evidence>
<dbReference type="WBParaSite" id="JU765_v2.g18461.t1">
    <property type="protein sequence ID" value="JU765_v2.g18461.t1"/>
    <property type="gene ID" value="JU765_v2.g18461"/>
</dbReference>
<name>A0AC34QQG1_9BILA</name>
<proteinExistence type="predicted"/>
<reference evidence="2" key="1">
    <citation type="submission" date="2022-11" db="UniProtKB">
        <authorList>
            <consortium name="WormBaseParasite"/>
        </authorList>
    </citation>
    <scope>IDENTIFICATION</scope>
</reference>
<organism evidence="1 2">
    <name type="scientific">Panagrolaimus sp. JU765</name>
    <dbReference type="NCBI Taxonomy" id="591449"/>
    <lineage>
        <taxon>Eukaryota</taxon>
        <taxon>Metazoa</taxon>
        <taxon>Ecdysozoa</taxon>
        <taxon>Nematoda</taxon>
        <taxon>Chromadorea</taxon>
        <taxon>Rhabditida</taxon>
        <taxon>Tylenchina</taxon>
        <taxon>Panagrolaimomorpha</taxon>
        <taxon>Panagrolaimoidea</taxon>
        <taxon>Panagrolaimidae</taxon>
        <taxon>Panagrolaimus</taxon>
    </lineage>
</organism>
<dbReference type="Proteomes" id="UP000887576">
    <property type="component" value="Unplaced"/>
</dbReference>
<protein>
    <submittedName>
        <fullName evidence="2">Uncharacterized protein</fullName>
    </submittedName>
</protein>